<dbReference type="InterPro" id="IPR036390">
    <property type="entry name" value="WH_DNA-bd_sf"/>
</dbReference>
<organism evidence="4 5">
    <name type="scientific">Herpetosiphon gulosus</name>
    <dbReference type="NCBI Taxonomy" id="1973496"/>
    <lineage>
        <taxon>Bacteria</taxon>
        <taxon>Bacillati</taxon>
        <taxon>Chloroflexota</taxon>
        <taxon>Chloroflexia</taxon>
        <taxon>Herpetosiphonales</taxon>
        <taxon>Herpetosiphonaceae</taxon>
        <taxon>Herpetosiphon</taxon>
    </lineage>
</organism>
<evidence type="ECO:0000313" key="5">
    <source>
        <dbReference type="Proteomes" id="UP001428290"/>
    </source>
</evidence>
<dbReference type="InterPro" id="IPR036388">
    <property type="entry name" value="WH-like_DNA-bd_sf"/>
</dbReference>
<sequence length="320" mass="35802">MNRVDRLLAMVLELQAHQRRRAADLAATFEISVRTVYRDILALCEAGVPIISVPGQGYSLVEGYFLPPLQLTPAEALLIVQGLRALGHLYDPTYATAARTAATKILTILPPPLRLHVTTMQQGMAIIAARDTAIQQGHLTVLREAIAAQRSLRISYHGRTTPFAAARCTTRVVDPYQLTCVRTVWYLHGFCHLRRALRNFRVERISDLTVLEQTFEPMGTPHVALDATQLDQPIRVQVLFAAQVAAWVQEELPFFVVSTTQQPDGLLAILHVRAVEDVVQWVLSWGRFARVLEPIALQVLLRDQGRALQRLYDGPETLLP</sequence>
<dbReference type="PROSITE" id="PS52050">
    <property type="entry name" value="WYL"/>
    <property type="match status" value="1"/>
</dbReference>
<name>A0ABP9X7S7_9CHLR</name>
<evidence type="ECO:0000259" key="2">
    <source>
        <dbReference type="Pfam" id="PF13280"/>
    </source>
</evidence>
<dbReference type="Pfam" id="PF25583">
    <property type="entry name" value="WCX"/>
    <property type="match status" value="1"/>
</dbReference>
<dbReference type="InterPro" id="IPR051534">
    <property type="entry name" value="CBASS_pafABC_assoc_protein"/>
</dbReference>
<dbReference type="InterPro" id="IPR026881">
    <property type="entry name" value="WYL_dom"/>
</dbReference>
<dbReference type="Gene3D" id="1.10.10.10">
    <property type="entry name" value="Winged helix-like DNA-binding domain superfamily/Winged helix DNA-binding domain"/>
    <property type="match status" value="1"/>
</dbReference>
<feature type="domain" description="Helix-turn-helix type 11" evidence="1">
    <location>
        <begin position="6"/>
        <end position="58"/>
    </location>
</feature>
<evidence type="ECO:0000259" key="3">
    <source>
        <dbReference type="Pfam" id="PF25583"/>
    </source>
</evidence>
<keyword evidence="5" id="KW-1185">Reference proteome</keyword>
<dbReference type="PANTHER" id="PTHR34580">
    <property type="match status" value="1"/>
</dbReference>
<evidence type="ECO:0000259" key="1">
    <source>
        <dbReference type="Pfam" id="PF08279"/>
    </source>
</evidence>
<dbReference type="EMBL" id="BAABRU010000050">
    <property type="protein sequence ID" value="GAA5531440.1"/>
    <property type="molecule type" value="Genomic_DNA"/>
</dbReference>
<dbReference type="PIRSF" id="PIRSF016838">
    <property type="entry name" value="PafC"/>
    <property type="match status" value="1"/>
</dbReference>
<evidence type="ECO:0008006" key="6">
    <source>
        <dbReference type="Google" id="ProtNLM"/>
    </source>
</evidence>
<protein>
    <recommendedName>
        <fullName evidence="6">HTH deoR-type domain-containing protein</fullName>
    </recommendedName>
</protein>
<dbReference type="SUPFAM" id="SSF46785">
    <property type="entry name" value="Winged helix' DNA-binding domain"/>
    <property type="match status" value="1"/>
</dbReference>
<dbReference type="Pfam" id="PF13280">
    <property type="entry name" value="WYL"/>
    <property type="match status" value="1"/>
</dbReference>
<comment type="caution">
    <text evidence="4">The sequence shown here is derived from an EMBL/GenBank/DDBJ whole genome shotgun (WGS) entry which is preliminary data.</text>
</comment>
<dbReference type="InterPro" id="IPR057727">
    <property type="entry name" value="WCX_dom"/>
</dbReference>
<dbReference type="InterPro" id="IPR013196">
    <property type="entry name" value="HTH_11"/>
</dbReference>
<dbReference type="InterPro" id="IPR028349">
    <property type="entry name" value="PafC-like"/>
</dbReference>
<feature type="domain" description="WCX" evidence="3">
    <location>
        <begin position="233"/>
        <end position="308"/>
    </location>
</feature>
<feature type="domain" description="WYL" evidence="2">
    <location>
        <begin position="138"/>
        <end position="210"/>
    </location>
</feature>
<accession>A0ABP9X7S7</accession>
<dbReference type="Pfam" id="PF08279">
    <property type="entry name" value="HTH_11"/>
    <property type="match status" value="1"/>
</dbReference>
<evidence type="ECO:0000313" key="4">
    <source>
        <dbReference type="EMBL" id="GAA5531440.1"/>
    </source>
</evidence>
<gene>
    <name evidence="4" type="ORF">Hgul01_05265</name>
</gene>
<reference evidence="4 5" key="1">
    <citation type="submission" date="2024-02" db="EMBL/GenBank/DDBJ databases">
        <title>Herpetosiphon gulosus NBRC 112829.</title>
        <authorList>
            <person name="Ichikawa N."/>
            <person name="Katano-Makiyama Y."/>
            <person name="Hidaka K."/>
        </authorList>
    </citation>
    <scope>NUCLEOTIDE SEQUENCE [LARGE SCALE GENOMIC DNA]</scope>
    <source>
        <strain evidence="4 5">NBRC 112829</strain>
    </source>
</reference>
<dbReference type="Proteomes" id="UP001428290">
    <property type="component" value="Unassembled WGS sequence"/>
</dbReference>
<proteinExistence type="predicted"/>
<dbReference type="PANTHER" id="PTHR34580:SF1">
    <property type="entry name" value="PROTEIN PAFC"/>
    <property type="match status" value="1"/>
</dbReference>